<dbReference type="InterPro" id="IPR036691">
    <property type="entry name" value="Endo/exonu/phosph_ase_sf"/>
</dbReference>
<dbReference type="InterPro" id="IPR005135">
    <property type="entry name" value="Endo/exonuclease/phosphatase"/>
</dbReference>
<name>A0AAD0MP78_9FUSO</name>
<feature type="domain" description="Endonuclease/exonuclease/phosphatase" evidence="1">
    <location>
        <begin position="5"/>
        <end position="179"/>
    </location>
</feature>
<keyword evidence="2" id="KW-0540">Nuclease</keyword>
<dbReference type="KEGG" id="fpei:C4N17_04410"/>
<proteinExistence type="predicted"/>
<accession>A0AAD0MP78</accession>
<reference evidence="2 3" key="1">
    <citation type="submission" date="2018-03" db="EMBL/GenBank/DDBJ databases">
        <title>Complete Fusobacterium genomes using hybrid Minion sequencing.</title>
        <authorList>
            <person name="Slade D.J."/>
            <person name="Lahmers K."/>
        </authorList>
    </citation>
    <scope>NUCLEOTIDE SEQUENCE [LARGE SCALE GENOMIC DNA]</scope>
    <source>
        <strain evidence="2 3">2_1_31</strain>
    </source>
</reference>
<dbReference type="SUPFAM" id="SSF56219">
    <property type="entry name" value="DNase I-like"/>
    <property type="match status" value="1"/>
</dbReference>
<gene>
    <name evidence="2" type="ORF">C4N17_04410</name>
</gene>
<sequence>MKFLFWNINRKDLSNTIIEICQENDIDILGVCEGQNLNIKNLIGSLDYEEISVIHNLEDNGIKLFCRENISIIANEENTDYHKEYTLILESIKYKLFLVHLPSKLHLTENEQSLLVPRFECTKQAMQRTLIFGDFNMNPFENGIISSETFHALSSKEITLKKKRRVNKKERYFFYNPTWFLYARKHNEIIGSYYYNKSSPNNLFWNMFDQVIISPDLINVFEFNKFKIITDTKQKNLLYEDKTPNKKRYSDHLPILFELNI</sequence>
<keyword evidence="2" id="KW-0378">Hydrolase</keyword>
<dbReference type="RefSeq" id="WP_008793475.1">
    <property type="nucleotide sequence ID" value="NZ_CABKNO010000001.1"/>
</dbReference>
<evidence type="ECO:0000259" key="1">
    <source>
        <dbReference type="Pfam" id="PF03372"/>
    </source>
</evidence>
<dbReference type="AlphaFoldDB" id="A0AAD0MP78"/>
<evidence type="ECO:0000313" key="3">
    <source>
        <dbReference type="Proteomes" id="UP000241472"/>
    </source>
</evidence>
<keyword evidence="2" id="KW-0255">Endonuclease</keyword>
<dbReference type="Pfam" id="PF03372">
    <property type="entry name" value="Exo_endo_phos"/>
    <property type="match status" value="1"/>
</dbReference>
<protein>
    <submittedName>
        <fullName evidence="2">Endonuclease/exonuclease/phosphatase family protein</fullName>
    </submittedName>
</protein>
<dbReference type="Gene3D" id="3.60.10.10">
    <property type="entry name" value="Endonuclease/exonuclease/phosphatase"/>
    <property type="match status" value="1"/>
</dbReference>
<dbReference type="Proteomes" id="UP000241472">
    <property type="component" value="Chromosome"/>
</dbReference>
<organism evidence="2 3">
    <name type="scientific">Fusobacterium periodonticum</name>
    <dbReference type="NCBI Taxonomy" id="860"/>
    <lineage>
        <taxon>Bacteria</taxon>
        <taxon>Fusobacteriati</taxon>
        <taxon>Fusobacteriota</taxon>
        <taxon>Fusobacteriia</taxon>
        <taxon>Fusobacteriales</taxon>
        <taxon>Fusobacteriaceae</taxon>
        <taxon>Fusobacterium</taxon>
    </lineage>
</organism>
<dbReference type="EMBL" id="CP028108">
    <property type="protein sequence ID" value="AVQ25008.1"/>
    <property type="molecule type" value="Genomic_DNA"/>
</dbReference>
<evidence type="ECO:0000313" key="2">
    <source>
        <dbReference type="EMBL" id="AVQ25008.1"/>
    </source>
</evidence>
<dbReference type="GO" id="GO:0004519">
    <property type="term" value="F:endonuclease activity"/>
    <property type="evidence" value="ECO:0007669"/>
    <property type="project" value="UniProtKB-KW"/>
</dbReference>